<evidence type="ECO:0000256" key="3">
    <source>
        <dbReference type="ARBA" id="ARBA00022741"/>
    </source>
</evidence>
<dbReference type="InterPro" id="IPR038363">
    <property type="entry name" value="LepA_C_sf"/>
</dbReference>
<dbReference type="PROSITE" id="PS51722">
    <property type="entry name" value="G_TR_2"/>
    <property type="match status" value="1"/>
</dbReference>
<dbReference type="GO" id="GO:0005886">
    <property type="term" value="C:plasma membrane"/>
    <property type="evidence" value="ECO:0007669"/>
    <property type="project" value="UniProtKB-SubCell"/>
</dbReference>
<dbReference type="InterPro" id="IPR035654">
    <property type="entry name" value="LepA_IV"/>
</dbReference>
<dbReference type="Pfam" id="PF00679">
    <property type="entry name" value="EFG_C"/>
    <property type="match status" value="1"/>
</dbReference>
<dbReference type="Gene3D" id="3.30.70.2570">
    <property type="entry name" value="Elongation factor 4, C-terminal domain"/>
    <property type="match status" value="1"/>
</dbReference>
<sequence length="509" mass="57226">MINLIDTPGHVDFSYEVSRVLASCEGALLLIDAGQGVQAQTLATLDMARKAGLKIIPAINKIDLPEARPEEIAFEVAEVLGCDLEEIIFVSAKTGEGVSDLLKEVIKRVPPPSPPSLDKPRALVFDSYYDDFRGVVVYVRVFDGSFKKNQGLYFVAQKTQSDISDLGEIKLGLKSLDSIEAGEIGYIVTTLREVSQARVGDTLTTFDKKNKGEISVDPLEGYLEPKPVVFAEFYTTSGEDYNRLRDGLLKLKLSDSSISFEPTSSAAFGFGFRLGFLGLLHLEIVKERLEREYDLELVVTTPTVEYKKDADGSFLEPYVKAELILPKDYLGRVIELLESKRGEQVDIRHLEEKVILDYEIPLSEIIVDFYDRLKSVTSGYGSINYEICDFRKSDLVELNFMIAGEKVDVFTRFVYRGFAQRVGRKMVEKMKEFVPRQNFEVRIQAAIGGNIIASERIAPFRKDVTEKLYGGDVTRKRKLLEKQKKGKKKMAQVGRVALPTDVFVKLLKY</sequence>
<dbReference type="InterPro" id="IPR009000">
    <property type="entry name" value="Transl_B-barrel_sf"/>
</dbReference>
<dbReference type="Gene3D" id="3.30.70.870">
    <property type="entry name" value="Elongation Factor G (Translational Gtpase), domain 3"/>
    <property type="match status" value="1"/>
</dbReference>
<evidence type="ECO:0000256" key="12">
    <source>
        <dbReference type="HAMAP-Rule" id="MF_00071"/>
    </source>
</evidence>
<reference evidence="14" key="1">
    <citation type="submission" date="2017-02" db="EMBL/GenBank/DDBJ databases">
        <title>Delving into the versatile metabolic prowess of the omnipresent phylum Bacteroidetes.</title>
        <authorList>
            <person name="Nobu M.K."/>
            <person name="Mei R."/>
            <person name="Narihiro T."/>
            <person name="Kuroda K."/>
            <person name="Liu W.-T."/>
        </authorList>
    </citation>
    <scope>NUCLEOTIDE SEQUENCE</scope>
    <source>
        <strain evidence="14">ADurb.Bin280</strain>
    </source>
</reference>
<evidence type="ECO:0000256" key="2">
    <source>
        <dbReference type="ARBA" id="ARBA00022475"/>
    </source>
</evidence>
<dbReference type="InterPro" id="IPR035647">
    <property type="entry name" value="EFG_III/V"/>
</dbReference>
<dbReference type="AlphaFoldDB" id="A0A1V5SC05"/>
<dbReference type="SUPFAM" id="SSF52540">
    <property type="entry name" value="P-loop containing nucleoside triphosphate hydrolases"/>
    <property type="match status" value="1"/>
</dbReference>
<dbReference type="InterPro" id="IPR006297">
    <property type="entry name" value="EF-4"/>
</dbReference>
<dbReference type="InterPro" id="IPR000640">
    <property type="entry name" value="EFG_V-like"/>
</dbReference>
<evidence type="ECO:0000256" key="10">
    <source>
        <dbReference type="ARBA" id="ARBA00061052"/>
    </source>
</evidence>
<evidence type="ECO:0000256" key="4">
    <source>
        <dbReference type="ARBA" id="ARBA00022801"/>
    </source>
</evidence>
<dbReference type="InterPro" id="IPR000795">
    <property type="entry name" value="T_Tr_GTP-bd_dom"/>
</dbReference>
<protein>
    <recommendedName>
        <fullName evidence="11 12">Elongation factor 4</fullName>
        <shortName evidence="12">EF-4</shortName>
        <ecNumber evidence="11 12">3.6.5.n1</ecNumber>
    </recommendedName>
    <alternativeName>
        <fullName evidence="12">Ribosomal back-translocase LepA</fullName>
    </alternativeName>
</protein>
<dbReference type="Gene3D" id="3.40.50.300">
    <property type="entry name" value="P-loop containing nucleotide triphosphate hydrolases"/>
    <property type="match status" value="1"/>
</dbReference>
<evidence type="ECO:0000256" key="1">
    <source>
        <dbReference type="ARBA" id="ARBA00005454"/>
    </source>
</evidence>
<dbReference type="SMART" id="SM00838">
    <property type="entry name" value="EFG_C"/>
    <property type="match status" value="1"/>
</dbReference>
<dbReference type="InterPro" id="IPR004161">
    <property type="entry name" value="EFTu-like_2"/>
</dbReference>
<evidence type="ECO:0000256" key="7">
    <source>
        <dbReference type="ARBA" id="ARBA00023136"/>
    </source>
</evidence>
<dbReference type="Pfam" id="PF06421">
    <property type="entry name" value="LepA_C"/>
    <property type="match status" value="1"/>
</dbReference>
<dbReference type="CDD" id="cd03709">
    <property type="entry name" value="lepA_C"/>
    <property type="match status" value="1"/>
</dbReference>
<proteinExistence type="inferred from homology"/>
<dbReference type="SUPFAM" id="SSF54980">
    <property type="entry name" value="EF-G C-terminal domain-like"/>
    <property type="match status" value="2"/>
</dbReference>
<dbReference type="NCBIfam" id="TIGR01393">
    <property type="entry name" value="lepA"/>
    <property type="match status" value="1"/>
</dbReference>
<comment type="similarity">
    <text evidence="1 12">Belongs to the TRAFAC class translation factor GTPase superfamily. Classic translation factor GTPase family. LepA subfamily.</text>
</comment>
<keyword evidence="3 12" id="KW-0547">Nucleotide-binding</keyword>
<dbReference type="PANTHER" id="PTHR43512">
    <property type="entry name" value="TRANSLATION FACTOR GUF1-RELATED"/>
    <property type="match status" value="1"/>
</dbReference>
<keyword evidence="6 12" id="KW-0342">GTP-binding</keyword>
<dbReference type="GO" id="GO:0003746">
    <property type="term" value="F:translation elongation factor activity"/>
    <property type="evidence" value="ECO:0007669"/>
    <property type="project" value="UniProtKB-UniRule"/>
</dbReference>
<evidence type="ECO:0000256" key="6">
    <source>
        <dbReference type="ARBA" id="ARBA00023134"/>
    </source>
</evidence>
<organism evidence="14">
    <name type="scientific">candidate division WS2 bacterium ADurb.Bin280</name>
    <dbReference type="NCBI Taxonomy" id="1852829"/>
    <lineage>
        <taxon>Bacteria</taxon>
        <taxon>candidate division WS2</taxon>
    </lineage>
</organism>
<dbReference type="GO" id="GO:0045727">
    <property type="term" value="P:positive regulation of translation"/>
    <property type="evidence" value="ECO:0007669"/>
    <property type="project" value="UniProtKB-UniRule"/>
</dbReference>
<evidence type="ECO:0000313" key="14">
    <source>
        <dbReference type="EMBL" id="OQA52027.1"/>
    </source>
</evidence>
<evidence type="ECO:0000256" key="8">
    <source>
        <dbReference type="ARBA" id="ARBA00050293"/>
    </source>
</evidence>
<dbReference type="HAMAP" id="MF_00071">
    <property type="entry name" value="LepA"/>
    <property type="match status" value="1"/>
</dbReference>
<comment type="function">
    <text evidence="9 12">Required for accurate and efficient protein synthesis under certain stress conditions. May act as a fidelity factor of the translation reaction, by catalyzing a one-codon backward translocation of tRNAs on improperly translocated ribosomes. Back-translocation proceeds from a post-translocation (POST) complex to a pre-translocation (PRE) complex, thus giving elongation factor G a second chance to translocate the tRNAs correctly. Binds to ribosomes in a GTP-dependent manner.</text>
</comment>
<dbReference type="InterPro" id="IPR013842">
    <property type="entry name" value="LepA_CTD"/>
</dbReference>
<dbReference type="PANTHER" id="PTHR43512:SF4">
    <property type="entry name" value="TRANSLATION FACTOR GUF1 HOMOLOG, CHLOROPLASTIC"/>
    <property type="match status" value="1"/>
</dbReference>
<comment type="caution">
    <text evidence="12">Lacks conserved residue(s) required for the propagation of feature annotation.</text>
</comment>
<dbReference type="Proteomes" id="UP000485367">
    <property type="component" value="Unassembled WGS sequence"/>
</dbReference>
<keyword evidence="7 12" id="KW-0472">Membrane</keyword>
<dbReference type="Gene3D" id="2.40.30.10">
    <property type="entry name" value="Translation factors"/>
    <property type="match status" value="1"/>
</dbReference>
<keyword evidence="4 12" id="KW-0378">Hydrolase</keyword>
<dbReference type="GO" id="GO:0043022">
    <property type="term" value="F:ribosome binding"/>
    <property type="evidence" value="ECO:0007669"/>
    <property type="project" value="UniProtKB-UniRule"/>
</dbReference>
<dbReference type="EC" id="3.6.5.n1" evidence="11 12"/>
<keyword evidence="2 12" id="KW-1003">Cell membrane</keyword>
<keyword evidence="14" id="KW-0251">Elongation factor</keyword>
<feature type="domain" description="Tr-type G" evidence="13">
    <location>
        <begin position="1"/>
        <end position="113"/>
    </location>
</feature>
<dbReference type="FunFam" id="3.30.70.2570:FF:000001">
    <property type="entry name" value="Translation factor GUF1, mitochondrial"/>
    <property type="match status" value="1"/>
</dbReference>
<dbReference type="InterPro" id="IPR005225">
    <property type="entry name" value="Small_GTP-bd"/>
</dbReference>
<dbReference type="GO" id="GO:0003924">
    <property type="term" value="F:GTPase activity"/>
    <property type="evidence" value="ECO:0007669"/>
    <property type="project" value="UniProtKB-UniRule"/>
</dbReference>
<comment type="similarity">
    <text evidence="10">Belongs to the GTP-binding elongation factor family. LepA subfamily.</text>
</comment>
<dbReference type="Gene3D" id="3.30.70.240">
    <property type="match status" value="1"/>
</dbReference>
<comment type="subcellular location">
    <subcellularLocation>
        <location evidence="12">Cell membrane</location>
        <topology evidence="12">Peripheral membrane protein</topology>
        <orientation evidence="12">Cytoplasmic side</orientation>
    </subcellularLocation>
</comment>
<dbReference type="NCBIfam" id="TIGR00231">
    <property type="entry name" value="small_GTP"/>
    <property type="match status" value="1"/>
</dbReference>
<dbReference type="EMBL" id="MWBO01000051">
    <property type="protein sequence ID" value="OQA52027.1"/>
    <property type="molecule type" value="Genomic_DNA"/>
</dbReference>
<gene>
    <name evidence="12 14" type="primary">lepA</name>
    <name evidence="14" type="ORF">BWY43_00686</name>
</gene>
<feature type="binding site" evidence="12">
    <location>
        <begin position="60"/>
        <end position="63"/>
    </location>
    <ligand>
        <name>GTP</name>
        <dbReference type="ChEBI" id="CHEBI:37565"/>
    </ligand>
</feature>
<dbReference type="Pfam" id="PF03144">
    <property type="entry name" value="GTP_EFTU_D2"/>
    <property type="match status" value="1"/>
</dbReference>
<accession>A0A1V5SC05</accession>
<keyword evidence="5 12" id="KW-0648">Protein biosynthesis</keyword>
<dbReference type="GO" id="GO:0005525">
    <property type="term" value="F:GTP binding"/>
    <property type="evidence" value="ECO:0007669"/>
    <property type="project" value="UniProtKB-UniRule"/>
</dbReference>
<comment type="catalytic activity">
    <reaction evidence="8 12">
        <text>GTP + H2O = GDP + phosphate + H(+)</text>
        <dbReference type="Rhea" id="RHEA:19669"/>
        <dbReference type="ChEBI" id="CHEBI:15377"/>
        <dbReference type="ChEBI" id="CHEBI:15378"/>
        <dbReference type="ChEBI" id="CHEBI:37565"/>
        <dbReference type="ChEBI" id="CHEBI:43474"/>
        <dbReference type="ChEBI" id="CHEBI:58189"/>
        <dbReference type="EC" id="3.6.5.n1"/>
    </reaction>
</comment>
<evidence type="ECO:0000256" key="5">
    <source>
        <dbReference type="ARBA" id="ARBA00022917"/>
    </source>
</evidence>
<evidence type="ECO:0000259" key="13">
    <source>
        <dbReference type="PROSITE" id="PS51722"/>
    </source>
</evidence>
<dbReference type="InterPro" id="IPR027417">
    <property type="entry name" value="P-loop_NTPase"/>
</dbReference>
<evidence type="ECO:0000256" key="11">
    <source>
        <dbReference type="ARBA" id="ARBA00066744"/>
    </source>
</evidence>
<name>A0A1V5SC05_9BACT</name>
<comment type="caution">
    <text evidence="14">The sequence shown here is derived from an EMBL/GenBank/DDBJ whole genome shotgun (WGS) entry which is preliminary data.</text>
</comment>
<dbReference type="Pfam" id="PF00009">
    <property type="entry name" value="GTP_EFTU"/>
    <property type="match status" value="1"/>
</dbReference>
<dbReference type="SUPFAM" id="SSF50447">
    <property type="entry name" value="Translation proteins"/>
    <property type="match status" value="1"/>
</dbReference>
<evidence type="ECO:0000256" key="9">
    <source>
        <dbReference type="ARBA" id="ARBA00057626"/>
    </source>
</evidence>